<evidence type="ECO:0000256" key="1">
    <source>
        <dbReference type="SAM" id="Coils"/>
    </source>
</evidence>
<dbReference type="SUPFAM" id="SSF75704">
    <property type="entry name" value="Mitotic arrest deficient-like 1, Mad1"/>
    <property type="match status" value="1"/>
</dbReference>
<dbReference type="AlphaFoldDB" id="A0A1F4TP90"/>
<feature type="coiled-coil region" evidence="1">
    <location>
        <begin position="115"/>
        <end position="149"/>
    </location>
</feature>
<sequence>MTNKDRVVATFNKIKDMFKNKFFRLWGGLFALAILLLALNFIFSTAHTPSLQDVLSQHGNPQSGSLLVAGLLALSLLGVSLAKGYELVTRRQAIAEMLMPDDCVCTEEITENKEIEVLRKGIKELRETIEQLDSGKEALQLENSCLQDEFGYQQTQLNDLAKIEQMLRQSNIALGKECERMKAHNEELVLKINSFQFKGRKKQVNNKTTTAKRLLSTKKNKAKKSKQ</sequence>
<keyword evidence="1" id="KW-0175">Coiled coil</keyword>
<feature type="transmembrane region" description="Helical" evidence="2">
    <location>
        <begin position="63"/>
        <end position="82"/>
    </location>
</feature>
<evidence type="ECO:0000313" key="3">
    <source>
        <dbReference type="EMBL" id="OGC34360.1"/>
    </source>
</evidence>
<keyword evidence="2" id="KW-1133">Transmembrane helix</keyword>
<dbReference type="EMBL" id="MEUI01000019">
    <property type="protein sequence ID" value="OGC34360.1"/>
    <property type="molecule type" value="Genomic_DNA"/>
</dbReference>
<evidence type="ECO:0000313" key="4">
    <source>
        <dbReference type="Proteomes" id="UP000177309"/>
    </source>
</evidence>
<name>A0A1F4TP90_UNCSA</name>
<dbReference type="Proteomes" id="UP000177309">
    <property type="component" value="Unassembled WGS sequence"/>
</dbReference>
<organism evidence="3 4">
    <name type="scientific">candidate division WOR-1 bacterium RIFOXYC2_FULL_41_25</name>
    <dbReference type="NCBI Taxonomy" id="1802586"/>
    <lineage>
        <taxon>Bacteria</taxon>
        <taxon>Bacillati</taxon>
        <taxon>Saganbacteria</taxon>
    </lineage>
</organism>
<protein>
    <submittedName>
        <fullName evidence="3">Uncharacterized protein</fullName>
    </submittedName>
</protein>
<gene>
    <name evidence="3" type="ORF">A2462_07875</name>
</gene>
<keyword evidence="2" id="KW-0812">Transmembrane</keyword>
<keyword evidence="2" id="KW-0472">Membrane</keyword>
<feature type="transmembrane region" description="Helical" evidence="2">
    <location>
        <begin position="22"/>
        <end position="43"/>
    </location>
</feature>
<accession>A0A1F4TP90</accession>
<comment type="caution">
    <text evidence="3">The sequence shown here is derived from an EMBL/GenBank/DDBJ whole genome shotgun (WGS) entry which is preliminary data.</text>
</comment>
<reference evidence="3 4" key="1">
    <citation type="journal article" date="2016" name="Nat. Commun.">
        <title>Thousands of microbial genomes shed light on interconnected biogeochemical processes in an aquifer system.</title>
        <authorList>
            <person name="Anantharaman K."/>
            <person name="Brown C.T."/>
            <person name="Hug L.A."/>
            <person name="Sharon I."/>
            <person name="Castelle C.J."/>
            <person name="Probst A.J."/>
            <person name="Thomas B.C."/>
            <person name="Singh A."/>
            <person name="Wilkins M.J."/>
            <person name="Karaoz U."/>
            <person name="Brodie E.L."/>
            <person name="Williams K.H."/>
            <person name="Hubbard S.S."/>
            <person name="Banfield J.F."/>
        </authorList>
    </citation>
    <scope>NUCLEOTIDE SEQUENCE [LARGE SCALE GENOMIC DNA]</scope>
</reference>
<proteinExistence type="predicted"/>
<evidence type="ECO:0000256" key="2">
    <source>
        <dbReference type="SAM" id="Phobius"/>
    </source>
</evidence>